<proteinExistence type="predicted"/>
<organism evidence="3 4">
    <name type="scientific">Nostoc minutum NIES-26</name>
    <dbReference type="NCBI Taxonomy" id="1844469"/>
    <lineage>
        <taxon>Bacteria</taxon>
        <taxon>Bacillati</taxon>
        <taxon>Cyanobacteriota</taxon>
        <taxon>Cyanophyceae</taxon>
        <taxon>Nostocales</taxon>
        <taxon>Nostocaceae</taxon>
        <taxon>Nostoc</taxon>
    </lineage>
</organism>
<evidence type="ECO:0000259" key="2">
    <source>
        <dbReference type="Pfam" id="PF13439"/>
    </source>
</evidence>
<dbReference type="Proteomes" id="UP000252107">
    <property type="component" value="Unassembled WGS sequence"/>
</dbReference>
<dbReference type="Pfam" id="PF00534">
    <property type="entry name" value="Glycos_transf_1"/>
    <property type="match status" value="1"/>
</dbReference>
<keyword evidence="3" id="KW-0808">Transferase</keyword>
<evidence type="ECO:0000313" key="4">
    <source>
        <dbReference type="Proteomes" id="UP000252107"/>
    </source>
</evidence>
<accession>A0A367QNY7</accession>
<gene>
    <name evidence="3" type="ORF">A6770_27640</name>
</gene>
<dbReference type="EMBL" id="LXQD01000314">
    <property type="protein sequence ID" value="RCJ25510.1"/>
    <property type="molecule type" value="Genomic_DNA"/>
</dbReference>
<dbReference type="CDD" id="cd03801">
    <property type="entry name" value="GT4_PimA-like"/>
    <property type="match status" value="1"/>
</dbReference>
<dbReference type="PANTHER" id="PTHR45947">
    <property type="entry name" value="SULFOQUINOVOSYL TRANSFERASE SQD2"/>
    <property type="match status" value="1"/>
</dbReference>
<dbReference type="SUPFAM" id="SSF53756">
    <property type="entry name" value="UDP-Glycosyltransferase/glycogen phosphorylase"/>
    <property type="match status" value="1"/>
</dbReference>
<dbReference type="Gene3D" id="3.40.50.2000">
    <property type="entry name" value="Glycogen Phosphorylase B"/>
    <property type="match status" value="2"/>
</dbReference>
<dbReference type="AlphaFoldDB" id="A0A367QNY7"/>
<protein>
    <submittedName>
        <fullName evidence="3">Glycosyl transferase family 1</fullName>
    </submittedName>
</protein>
<dbReference type="GO" id="GO:0016757">
    <property type="term" value="F:glycosyltransferase activity"/>
    <property type="evidence" value="ECO:0007669"/>
    <property type="project" value="InterPro"/>
</dbReference>
<evidence type="ECO:0000313" key="3">
    <source>
        <dbReference type="EMBL" id="RCJ25510.1"/>
    </source>
</evidence>
<feature type="domain" description="Glycosyl transferase family 1" evidence="1">
    <location>
        <begin position="213"/>
        <end position="369"/>
    </location>
</feature>
<dbReference type="InterPro" id="IPR001296">
    <property type="entry name" value="Glyco_trans_1"/>
</dbReference>
<dbReference type="PANTHER" id="PTHR45947:SF13">
    <property type="entry name" value="TRANSFERASE"/>
    <property type="match status" value="1"/>
</dbReference>
<name>A0A367QNY7_9NOSO</name>
<feature type="domain" description="Glycosyltransferase subfamily 4-like N-terminal" evidence="2">
    <location>
        <begin position="14"/>
        <end position="202"/>
    </location>
</feature>
<dbReference type="InterPro" id="IPR050194">
    <property type="entry name" value="Glycosyltransferase_grp1"/>
</dbReference>
<evidence type="ECO:0000259" key="1">
    <source>
        <dbReference type="Pfam" id="PF00534"/>
    </source>
</evidence>
<sequence>MKLLILHNRYRFAGGEDRVVQAEKRLLEANGHEVILLEENNHSIISVWDTFVAAGGAIYSFAAKNRVEAEISRFCPEIVHVHNFFPLLSPAVYDACYSAGVPVVQTLHNYRLACPKAMPFRDGKTCEDCIGKLIPWSSVVHACYRNSHLQSSVVATMSTWHRLRGTWHKRVDAYIVFTHFQKEKMVQAGLPTEKIYIKPNFVFHADFPHKDSQYGKGNYILFVGRLSEEKGVSVLIDAYIQNNLSIPLKIVGDGPLRQVLQAKAQNAGYENLIEFLGFQDKSKVLRLMHNANFLVIPSIWYEGFPLTIVEAFACSLPVLAPKLGSMAEIVEDGVNGLHFEAGNSQDLAAKINWAIKHPEVMAATGKNCRSTYESQYTSEANYNQLMKIYQEVIDKAKFKFRNKL</sequence>
<comment type="caution">
    <text evidence="3">The sequence shown here is derived from an EMBL/GenBank/DDBJ whole genome shotgun (WGS) entry which is preliminary data.</text>
</comment>
<keyword evidence="4" id="KW-1185">Reference proteome</keyword>
<dbReference type="Pfam" id="PF13439">
    <property type="entry name" value="Glyco_transf_4"/>
    <property type="match status" value="1"/>
</dbReference>
<reference evidence="3" key="1">
    <citation type="submission" date="2016-04" db="EMBL/GenBank/DDBJ databases">
        <authorList>
            <person name="Tabuchi Yagui T.R."/>
        </authorList>
    </citation>
    <scope>NUCLEOTIDE SEQUENCE [LARGE SCALE GENOMIC DNA]</scope>
    <source>
        <strain evidence="3">NIES-26</strain>
    </source>
</reference>
<dbReference type="InterPro" id="IPR028098">
    <property type="entry name" value="Glyco_trans_4-like_N"/>
</dbReference>